<dbReference type="PANTHER" id="PTHR37299">
    <property type="entry name" value="TRANSCRIPTIONAL REGULATOR-RELATED"/>
    <property type="match status" value="1"/>
</dbReference>
<keyword evidence="3" id="KW-0238">DNA-binding</keyword>
<proteinExistence type="predicted"/>
<feature type="transmembrane region" description="Helical" evidence="1">
    <location>
        <begin position="43"/>
        <end position="62"/>
    </location>
</feature>
<sequence length="264" mass="30483">MTALNKPISSKIVIAVYGTALLIAVLLQLSHYVFYYGQNVGRSFVWSLVDWSIWFLIFTLIFQIKNNHQGFISKIPRGLELTICCFSVPILHVLISNLSFLVIFEPSRPFIDDVLHQLSKKWFQNLYITIGLYFLFDYVYGTFLKSNTKTPTEARKKKLVVKDGKSKYQLNPAEIEWVESAKNYLTISMINGEQIVVRNTLQSVFDSLKEYDFIRVSRSTIINISVIYAVKKRSKYSYSVQTKSNKTFPIGKTFVKSTLSQIQH</sequence>
<dbReference type="InterPro" id="IPR007492">
    <property type="entry name" value="LytTR_DNA-bd_dom"/>
</dbReference>
<evidence type="ECO:0000313" key="3">
    <source>
        <dbReference type="EMBL" id="MCL6273364.1"/>
    </source>
</evidence>
<evidence type="ECO:0000259" key="2">
    <source>
        <dbReference type="PROSITE" id="PS50930"/>
    </source>
</evidence>
<keyword evidence="1" id="KW-1133">Transmembrane helix</keyword>
<name>A0ABT0PPQ2_9FLAO</name>
<keyword evidence="1" id="KW-0812">Transmembrane</keyword>
<comment type="caution">
    <text evidence="3">The sequence shown here is derived from an EMBL/GenBank/DDBJ whole genome shotgun (WGS) entry which is preliminary data.</text>
</comment>
<gene>
    <name evidence="3" type="ORF">M3P19_05045</name>
</gene>
<dbReference type="Pfam" id="PF04397">
    <property type="entry name" value="LytTR"/>
    <property type="match status" value="1"/>
</dbReference>
<dbReference type="PANTHER" id="PTHR37299:SF1">
    <property type="entry name" value="STAGE 0 SPORULATION PROTEIN A HOMOLOG"/>
    <property type="match status" value="1"/>
</dbReference>
<reference evidence="3 4" key="1">
    <citation type="submission" date="2022-05" db="EMBL/GenBank/DDBJ databases">
        <authorList>
            <person name="Park J.-S."/>
        </authorList>
    </citation>
    <scope>NUCLEOTIDE SEQUENCE [LARGE SCALE GENOMIC DNA]</scope>
    <source>
        <strain evidence="3 4">2012CJ35-5</strain>
    </source>
</reference>
<keyword evidence="4" id="KW-1185">Reference proteome</keyword>
<evidence type="ECO:0000313" key="4">
    <source>
        <dbReference type="Proteomes" id="UP001203607"/>
    </source>
</evidence>
<feature type="transmembrane region" description="Helical" evidence="1">
    <location>
        <begin position="12"/>
        <end position="37"/>
    </location>
</feature>
<dbReference type="Gene3D" id="2.40.50.1020">
    <property type="entry name" value="LytTr DNA-binding domain"/>
    <property type="match status" value="1"/>
</dbReference>
<keyword evidence="1" id="KW-0472">Membrane</keyword>
<dbReference type="Proteomes" id="UP001203607">
    <property type="component" value="Unassembled WGS sequence"/>
</dbReference>
<evidence type="ECO:0000256" key="1">
    <source>
        <dbReference type="SAM" id="Phobius"/>
    </source>
</evidence>
<feature type="domain" description="HTH LytTR-type" evidence="2">
    <location>
        <begin position="159"/>
        <end position="264"/>
    </location>
</feature>
<protein>
    <submittedName>
        <fullName evidence="3">LytTR family transcriptional regulator DNA-binding domain-containing protein</fullName>
    </submittedName>
</protein>
<feature type="transmembrane region" description="Helical" evidence="1">
    <location>
        <begin position="122"/>
        <end position="140"/>
    </location>
</feature>
<dbReference type="RefSeq" id="WP_249656541.1">
    <property type="nucleotide sequence ID" value="NZ_JAMFMA010000001.1"/>
</dbReference>
<accession>A0ABT0PPQ2</accession>
<dbReference type="SMART" id="SM00850">
    <property type="entry name" value="LytTR"/>
    <property type="match status" value="1"/>
</dbReference>
<organism evidence="3 4">
    <name type="scientific">Flagellimonas spongiicola</name>
    <dbReference type="NCBI Taxonomy" id="2942208"/>
    <lineage>
        <taxon>Bacteria</taxon>
        <taxon>Pseudomonadati</taxon>
        <taxon>Bacteroidota</taxon>
        <taxon>Flavobacteriia</taxon>
        <taxon>Flavobacteriales</taxon>
        <taxon>Flavobacteriaceae</taxon>
        <taxon>Flagellimonas</taxon>
    </lineage>
</organism>
<dbReference type="GO" id="GO:0003677">
    <property type="term" value="F:DNA binding"/>
    <property type="evidence" value="ECO:0007669"/>
    <property type="project" value="UniProtKB-KW"/>
</dbReference>
<dbReference type="InterPro" id="IPR046947">
    <property type="entry name" value="LytR-like"/>
</dbReference>
<dbReference type="EMBL" id="JAMFMA010000001">
    <property type="protein sequence ID" value="MCL6273364.1"/>
    <property type="molecule type" value="Genomic_DNA"/>
</dbReference>
<dbReference type="PROSITE" id="PS50930">
    <property type="entry name" value="HTH_LYTTR"/>
    <property type="match status" value="1"/>
</dbReference>
<feature type="transmembrane region" description="Helical" evidence="1">
    <location>
        <begin position="83"/>
        <end position="102"/>
    </location>
</feature>